<evidence type="ECO:0000256" key="1">
    <source>
        <dbReference type="SAM" id="MobiDB-lite"/>
    </source>
</evidence>
<protein>
    <recommendedName>
        <fullName evidence="4">Uracil-DNA glycosylase-like domain-containing protein</fullName>
    </recommendedName>
</protein>
<dbReference type="EMBL" id="JABCRE010000002">
    <property type="protein sequence ID" value="NMW31562.1"/>
    <property type="molecule type" value="Genomic_DNA"/>
</dbReference>
<comment type="caution">
    <text evidence="2">The sequence shown here is derived from an EMBL/GenBank/DDBJ whole genome shotgun (WGS) entry which is preliminary data.</text>
</comment>
<feature type="compositionally biased region" description="Low complexity" evidence="1">
    <location>
        <begin position="43"/>
        <end position="58"/>
    </location>
</feature>
<dbReference type="Gene3D" id="3.40.470.10">
    <property type="entry name" value="Uracil-DNA glycosylase-like domain"/>
    <property type="match status" value="1"/>
</dbReference>
<dbReference type="Proteomes" id="UP000561181">
    <property type="component" value="Unassembled WGS sequence"/>
</dbReference>
<feature type="region of interest" description="Disordered" evidence="1">
    <location>
        <begin position="34"/>
        <end position="80"/>
    </location>
</feature>
<keyword evidence="3" id="KW-1185">Reference proteome</keyword>
<dbReference type="RefSeq" id="WP_170011120.1">
    <property type="nucleotide sequence ID" value="NZ_JABCRE010000002.1"/>
</dbReference>
<accession>A0A848QG30</accession>
<evidence type="ECO:0008006" key="4">
    <source>
        <dbReference type="Google" id="ProtNLM"/>
    </source>
</evidence>
<sequence>MTGPSATPTDGNLVEEFEAALAWWNAAGVDQDFSDDATDWLAEPEPASAPSANAAPPAIKKKVAPPPPPPPKIGGEKDSWPTDLAGFQHWWVNNSSIDEGGAFPVIGPAGDAGAQLMVIVAEPEESDVETLLSGPHGNLLAGMMRAANISAGEIYTASVLRRHTPMPDWQALTSSGIGDLTLHHVKLAAPKRILTFGRNIPPLFGNDTAQGGAILQNVNHEGRSTPSMGVGSLSDLLRSAGRRQRFWQRWLEWTE</sequence>
<organism evidence="2 3">
    <name type="scientific">Pontixanthobacter rizhaonensis</name>
    <dbReference type="NCBI Taxonomy" id="2730337"/>
    <lineage>
        <taxon>Bacteria</taxon>
        <taxon>Pseudomonadati</taxon>
        <taxon>Pseudomonadota</taxon>
        <taxon>Alphaproteobacteria</taxon>
        <taxon>Sphingomonadales</taxon>
        <taxon>Erythrobacteraceae</taxon>
        <taxon>Pontixanthobacter</taxon>
    </lineage>
</organism>
<proteinExistence type="predicted"/>
<evidence type="ECO:0000313" key="2">
    <source>
        <dbReference type="EMBL" id="NMW31562.1"/>
    </source>
</evidence>
<dbReference type="AlphaFoldDB" id="A0A848QG30"/>
<name>A0A848QG30_9SPHN</name>
<evidence type="ECO:0000313" key="3">
    <source>
        <dbReference type="Proteomes" id="UP000561181"/>
    </source>
</evidence>
<dbReference type="SUPFAM" id="SSF52141">
    <property type="entry name" value="Uracil-DNA glycosylase-like"/>
    <property type="match status" value="1"/>
</dbReference>
<reference evidence="2 3" key="1">
    <citation type="submission" date="2020-04" db="EMBL/GenBank/DDBJ databases">
        <authorList>
            <person name="Liu A."/>
        </authorList>
    </citation>
    <scope>NUCLEOTIDE SEQUENCE [LARGE SCALE GENOMIC DNA]</scope>
    <source>
        <strain evidence="2 3">RZ02</strain>
    </source>
</reference>
<gene>
    <name evidence="2" type="ORF">HKD42_05775</name>
</gene>
<dbReference type="InterPro" id="IPR036895">
    <property type="entry name" value="Uracil-DNA_glycosylase-like_sf"/>
</dbReference>